<organism evidence="9 10">
    <name type="scientific">Streptomyces spiralis</name>
    <dbReference type="NCBI Taxonomy" id="66376"/>
    <lineage>
        <taxon>Bacteria</taxon>
        <taxon>Bacillati</taxon>
        <taxon>Actinomycetota</taxon>
        <taxon>Actinomycetes</taxon>
        <taxon>Kitasatosporales</taxon>
        <taxon>Streptomycetaceae</taxon>
        <taxon>Streptomyces</taxon>
    </lineage>
</organism>
<evidence type="ECO:0000259" key="8">
    <source>
        <dbReference type="PROSITE" id="PS50928"/>
    </source>
</evidence>
<dbReference type="Gene3D" id="1.10.3720.10">
    <property type="entry name" value="MetI-like"/>
    <property type="match status" value="1"/>
</dbReference>
<evidence type="ECO:0000256" key="2">
    <source>
        <dbReference type="ARBA" id="ARBA00022448"/>
    </source>
</evidence>
<dbReference type="GO" id="GO:0005886">
    <property type="term" value="C:plasma membrane"/>
    <property type="evidence" value="ECO:0007669"/>
    <property type="project" value="UniProtKB-SubCell"/>
</dbReference>
<name>A0A919E0G4_9ACTN</name>
<evidence type="ECO:0000256" key="1">
    <source>
        <dbReference type="ARBA" id="ARBA00004651"/>
    </source>
</evidence>
<dbReference type="FunFam" id="1.10.3720.10:FF:000003">
    <property type="entry name" value="Aliphatic sulfonate ABC transporter permease"/>
    <property type="match status" value="1"/>
</dbReference>
<dbReference type="PANTHER" id="PTHR30151:SF38">
    <property type="entry name" value="ALIPHATIC SULFONATES TRANSPORT PERMEASE PROTEIN SSUC-RELATED"/>
    <property type="match status" value="1"/>
</dbReference>
<dbReference type="SUPFAM" id="SSF161098">
    <property type="entry name" value="MetI-like"/>
    <property type="match status" value="1"/>
</dbReference>
<evidence type="ECO:0000313" key="9">
    <source>
        <dbReference type="EMBL" id="GHF05707.1"/>
    </source>
</evidence>
<accession>A0A919E0G4</accession>
<dbReference type="CDD" id="cd06261">
    <property type="entry name" value="TM_PBP2"/>
    <property type="match status" value="1"/>
</dbReference>
<keyword evidence="6 7" id="KW-0472">Membrane</keyword>
<keyword evidence="10" id="KW-1185">Reference proteome</keyword>
<dbReference type="EMBL" id="BNBC01000049">
    <property type="protein sequence ID" value="GHF05707.1"/>
    <property type="molecule type" value="Genomic_DNA"/>
</dbReference>
<dbReference type="Proteomes" id="UP000641386">
    <property type="component" value="Unassembled WGS sequence"/>
</dbReference>
<dbReference type="AlphaFoldDB" id="A0A919E0G4"/>
<comment type="subcellular location">
    <subcellularLocation>
        <location evidence="1 7">Cell membrane</location>
        <topology evidence="1 7">Multi-pass membrane protein</topology>
    </subcellularLocation>
</comment>
<evidence type="ECO:0000256" key="3">
    <source>
        <dbReference type="ARBA" id="ARBA00022475"/>
    </source>
</evidence>
<proteinExistence type="inferred from homology"/>
<feature type="transmembrane region" description="Helical" evidence="7">
    <location>
        <begin position="252"/>
        <end position="271"/>
    </location>
</feature>
<feature type="transmembrane region" description="Helical" evidence="7">
    <location>
        <begin position="133"/>
        <end position="151"/>
    </location>
</feature>
<dbReference type="InterPro" id="IPR000515">
    <property type="entry name" value="MetI-like"/>
</dbReference>
<dbReference type="InterPro" id="IPR035906">
    <property type="entry name" value="MetI-like_sf"/>
</dbReference>
<feature type="transmembrane region" description="Helical" evidence="7">
    <location>
        <begin position="220"/>
        <end position="240"/>
    </location>
</feature>
<sequence>MTATRIELVQEEPADQKSAHEGLVVPRASVRRPRSRTYSLTVRALGPLVLLAVWWIASATGALTPDVLASPTDVVRAVGELWGNGQLPDALSTSLTRSGIGLLIGLVAGLTLGVTTGFTRLGDELLDSSLQTLRTIPFLSLVPLFMVWFGINEVAKILLIAVATTFPMYVSTAGGVRNTDRKLVEAMRSFGMSRLAIVREVVLPGALPSLLAGLRLSMTLSVIALIAAEEINATAGIGYLMAQAQSYARTDILAVCILVYGLLGLLADGIVRLLERVLMPWRAAVQGEAR</sequence>
<feature type="domain" description="ABC transmembrane type-1" evidence="8">
    <location>
        <begin position="91"/>
        <end position="271"/>
    </location>
</feature>
<feature type="transmembrane region" description="Helical" evidence="7">
    <location>
        <begin position="157"/>
        <end position="176"/>
    </location>
</feature>
<dbReference type="Pfam" id="PF00528">
    <property type="entry name" value="BPD_transp_1"/>
    <property type="match status" value="1"/>
</dbReference>
<keyword evidence="5 7" id="KW-1133">Transmembrane helix</keyword>
<dbReference type="PROSITE" id="PS50928">
    <property type="entry name" value="ABC_TM1"/>
    <property type="match status" value="1"/>
</dbReference>
<comment type="similarity">
    <text evidence="7">Belongs to the binding-protein-dependent transport system permease family.</text>
</comment>
<gene>
    <name evidence="9" type="primary">ssuC</name>
    <name evidence="9" type="ORF">GCM10014715_72250</name>
</gene>
<feature type="transmembrane region" description="Helical" evidence="7">
    <location>
        <begin position="100"/>
        <end position="121"/>
    </location>
</feature>
<keyword evidence="3" id="KW-1003">Cell membrane</keyword>
<protein>
    <submittedName>
        <fullName evidence="9">ABC transporter permease</fullName>
    </submittedName>
</protein>
<evidence type="ECO:0000256" key="4">
    <source>
        <dbReference type="ARBA" id="ARBA00022692"/>
    </source>
</evidence>
<reference evidence="9" key="2">
    <citation type="submission" date="2020-09" db="EMBL/GenBank/DDBJ databases">
        <authorList>
            <person name="Sun Q."/>
            <person name="Ohkuma M."/>
        </authorList>
    </citation>
    <scope>NUCLEOTIDE SEQUENCE</scope>
    <source>
        <strain evidence="9">JCM 3302</strain>
    </source>
</reference>
<dbReference type="GO" id="GO:0042918">
    <property type="term" value="P:alkanesulfonate transmembrane transport"/>
    <property type="evidence" value="ECO:0007669"/>
    <property type="project" value="UniProtKB-ARBA"/>
</dbReference>
<evidence type="ECO:0000313" key="10">
    <source>
        <dbReference type="Proteomes" id="UP000641386"/>
    </source>
</evidence>
<feature type="transmembrane region" description="Helical" evidence="7">
    <location>
        <begin position="37"/>
        <end position="57"/>
    </location>
</feature>
<reference evidence="9" key="1">
    <citation type="journal article" date="2014" name="Int. J. Syst. Evol. Microbiol.">
        <title>Complete genome sequence of Corynebacterium casei LMG S-19264T (=DSM 44701T), isolated from a smear-ripened cheese.</title>
        <authorList>
            <consortium name="US DOE Joint Genome Institute (JGI-PGF)"/>
            <person name="Walter F."/>
            <person name="Albersmeier A."/>
            <person name="Kalinowski J."/>
            <person name="Ruckert C."/>
        </authorList>
    </citation>
    <scope>NUCLEOTIDE SEQUENCE</scope>
    <source>
        <strain evidence="9">JCM 3302</strain>
    </source>
</reference>
<comment type="caution">
    <text evidence="9">The sequence shown here is derived from an EMBL/GenBank/DDBJ whole genome shotgun (WGS) entry which is preliminary data.</text>
</comment>
<keyword evidence="4 7" id="KW-0812">Transmembrane</keyword>
<evidence type="ECO:0000256" key="7">
    <source>
        <dbReference type="RuleBase" id="RU363032"/>
    </source>
</evidence>
<evidence type="ECO:0000256" key="5">
    <source>
        <dbReference type="ARBA" id="ARBA00022989"/>
    </source>
</evidence>
<dbReference type="PANTHER" id="PTHR30151">
    <property type="entry name" value="ALKANE SULFONATE ABC TRANSPORTER-RELATED, MEMBRANE SUBUNIT"/>
    <property type="match status" value="1"/>
</dbReference>
<keyword evidence="2 7" id="KW-0813">Transport</keyword>
<evidence type="ECO:0000256" key="6">
    <source>
        <dbReference type="ARBA" id="ARBA00023136"/>
    </source>
</evidence>